<proteinExistence type="inferred from homology"/>
<comment type="similarity">
    <text evidence="1">Belongs to the mTERF family.</text>
</comment>
<dbReference type="EMBL" id="JACEEZ010020765">
    <property type="protein sequence ID" value="KAG0714139.1"/>
    <property type="molecule type" value="Genomic_DNA"/>
</dbReference>
<dbReference type="InterPro" id="IPR003690">
    <property type="entry name" value="MTERF"/>
</dbReference>
<evidence type="ECO:0000313" key="4">
    <source>
        <dbReference type="EMBL" id="KAG0714139.1"/>
    </source>
</evidence>
<sequence length="334" mass="38216">MLSTRAVWMRGMAPLLSSSPHLMPFIHGRGKQFCSAANKEPEDPSLVDVEAQVGKLVSDLCLRGIAQYPKRQVTSVYQLLLDLGIKTDTIEAQLLEMPDLLGYSHKAWSSTCEVMVENGLPSLRILQSIALQPRLLRVKPSLLHEKLLRYRQMKIGNMSFLTLAMKYPVLLLSEPSMVLGRVEGLRTFFPPTDLKMMVQNNPSVLTDDWDDINAKIMYIHQEMGLEQPHIAACKCMRRSLLHIKTRHLFLLRAGLYKTPNLYRDKQSYRRNASLSDILDTTDKRFSNRVARMTDMEYEVFKVMMAGEEHGSGDYEAHEADESDEEDAKLSYKRH</sequence>
<dbReference type="AlphaFoldDB" id="A0A8J5CKW9"/>
<keyword evidence="2" id="KW-0809">Transit peptide</keyword>
<evidence type="ECO:0000256" key="1">
    <source>
        <dbReference type="ARBA" id="ARBA00007692"/>
    </source>
</evidence>
<evidence type="ECO:0000256" key="2">
    <source>
        <dbReference type="ARBA" id="ARBA00022946"/>
    </source>
</evidence>
<dbReference type="GO" id="GO:0003676">
    <property type="term" value="F:nucleic acid binding"/>
    <property type="evidence" value="ECO:0007669"/>
    <property type="project" value="InterPro"/>
</dbReference>
<dbReference type="Proteomes" id="UP000770661">
    <property type="component" value="Unassembled WGS sequence"/>
</dbReference>
<dbReference type="OrthoDB" id="9991972at2759"/>
<organism evidence="4 5">
    <name type="scientific">Chionoecetes opilio</name>
    <name type="common">Atlantic snow crab</name>
    <name type="synonym">Cancer opilio</name>
    <dbReference type="NCBI Taxonomy" id="41210"/>
    <lineage>
        <taxon>Eukaryota</taxon>
        <taxon>Metazoa</taxon>
        <taxon>Ecdysozoa</taxon>
        <taxon>Arthropoda</taxon>
        <taxon>Crustacea</taxon>
        <taxon>Multicrustacea</taxon>
        <taxon>Malacostraca</taxon>
        <taxon>Eumalacostraca</taxon>
        <taxon>Eucarida</taxon>
        <taxon>Decapoda</taxon>
        <taxon>Pleocyemata</taxon>
        <taxon>Brachyura</taxon>
        <taxon>Eubrachyura</taxon>
        <taxon>Majoidea</taxon>
        <taxon>Majidae</taxon>
        <taxon>Chionoecetes</taxon>
    </lineage>
</organism>
<gene>
    <name evidence="4" type="primary">MTERF4_0</name>
    <name evidence="4" type="ORF">GWK47_014694</name>
</gene>
<keyword evidence="5" id="KW-1185">Reference proteome</keyword>
<name>A0A8J5CKW9_CHIOP</name>
<dbReference type="Gene3D" id="1.25.70.10">
    <property type="entry name" value="Transcription termination factor 3, mitochondrial"/>
    <property type="match status" value="1"/>
</dbReference>
<accession>A0A8J5CKW9</accession>
<feature type="region of interest" description="Disordered" evidence="3">
    <location>
        <begin position="311"/>
        <end position="334"/>
    </location>
</feature>
<evidence type="ECO:0000256" key="3">
    <source>
        <dbReference type="SAM" id="MobiDB-lite"/>
    </source>
</evidence>
<protein>
    <submittedName>
        <fullName evidence="4">Transcription termination factor 4, mitochondrial</fullName>
    </submittedName>
</protein>
<evidence type="ECO:0000313" key="5">
    <source>
        <dbReference type="Proteomes" id="UP000770661"/>
    </source>
</evidence>
<dbReference type="Pfam" id="PF02536">
    <property type="entry name" value="mTERF"/>
    <property type="match status" value="1"/>
</dbReference>
<dbReference type="InterPro" id="IPR038538">
    <property type="entry name" value="MTERF_sf"/>
</dbReference>
<reference evidence="4" key="1">
    <citation type="submission" date="2020-07" db="EMBL/GenBank/DDBJ databases">
        <title>The High-quality genome of the commercially important snow crab, Chionoecetes opilio.</title>
        <authorList>
            <person name="Jeong J.-H."/>
            <person name="Ryu S."/>
        </authorList>
    </citation>
    <scope>NUCLEOTIDE SEQUENCE</scope>
    <source>
        <strain evidence="4">MADBK_172401_WGS</strain>
        <tissue evidence="4">Digestive gland</tissue>
    </source>
</reference>
<comment type="caution">
    <text evidence="4">The sequence shown here is derived from an EMBL/GenBank/DDBJ whole genome shotgun (WGS) entry which is preliminary data.</text>
</comment>